<protein>
    <submittedName>
        <fullName evidence="2">Uncharacterized protein</fullName>
    </submittedName>
</protein>
<dbReference type="STRING" id="463025.BAU08_19380"/>
<organism evidence="2 3">
    <name type="scientific">Bordetella bronchialis</name>
    <dbReference type="NCBI Taxonomy" id="463025"/>
    <lineage>
        <taxon>Bacteria</taxon>
        <taxon>Pseudomonadati</taxon>
        <taxon>Pseudomonadota</taxon>
        <taxon>Betaproteobacteria</taxon>
        <taxon>Burkholderiales</taxon>
        <taxon>Alcaligenaceae</taxon>
        <taxon>Bordetella</taxon>
    </lineage>
</organism>
<accession>A0A193G1W5</accession>
<dbReference type="EMBL" id="CP016171">
    <property type="protein sequence ID" value="ANN73219.1"/>
    <property type="molecule type" value="Genomic_DNA"/>
</dbReference>
<name>A0A193G1W5_9BORD</name>
<dbReference type="Proteomes" id="UP000092213">
    <property type="component" value="Chromosome"/>
</dbReference>
<reference evidence="2 3" key="1">
    <citation type="submission" date="2016-06" db="EMBL/GenBank/DDBJ databases">
        <title>Complete genome sequences of Bordetella bronchialis and Bordetella flabilis.</title>
        <authorList>
            <person name="LiPuma J.J."/>
            <person name="Spilker T."/>
        </authorList>
    </citation>
    <scope>NUCLEOTIDE SEQUENCE [LARGE SCALE GENOMIC DNA]</scope>
    <source>
        <strain evidence="2 3">AU17976</strain>
    </source>
</reference>
<gene>
    <name evidence="2" type="ORF">BAU08_19380</name>
</gene>
<evidence type="ECO:0000313" key="3">
    <source>
        <dbReference type="Proteomes" id="UP000092213"/>
    </source>
</evidence>
<feature type="region of interest" description="Disordered" evidence="1">
    <location>
        <begin position="16"/>
        <end position="61"/>
    </location>
</feature>
<sequence>MRELLEVDAQRALDAERRIRQDARQVTNVPTHSPSPSATSAPTVSASPTPTAPPPSPKEAAIPRLKGIVGVGGRLSAVVTADGQDTIYRDGLAVPFAGRDPGLRLVRIASPCADFLDTRNRSLAICVNGVHK</sequence>
<feature type="compositionally biased region" description="Low complexity" evidence="1">
    <location>
        <begin position="30"/>
        <end position="49"/>
    </location>
</feature>
<evidence type="ECO:0000313" key="2">
    <source>
        <dbReference type="EMBL" id="ANN73219.1"/>
    </source>
</evidence>
<evidence type="ECO:0000256" key="1">
    <source>
        <dbReference type="SAM" id="MobiDB-lite"/>
    </source>
</evidence>
<dbReference type="AlphaFoldDB" id="A0A193G1W5"/>
<proteinExistence type="predicted"/>